<dbReference type="RefSeq" id="WP_002651017.1">
    <property type="nucleotide sequence ID" value="NZ_CH672376.1"/>
</dbReference>
<evidence type="ECO:0000313" key="8">
    <source>
        <dbReference type="Proteomes" id="UP000004358"/>
    </source>
</evidence>
<dbReference type="CDD" id="cd06261">
    <property type="entry name" value="TM_PBP2"/>
    <property type="match status" value="1"/>
</dbReference>
<dbReference type="SUPFAM" id="SSF161098">
    <property type="entry name" value="MetI-like"/>
    <property type="match status" value="2"/>
</dbReference>
<feature type="transmembrane region" description="Helical" evidence="5">
    <location>
        <begin position="34"/>
        <end position="58"/>
    </location>
</feature>
<feature type="domain" description="ABC transmembrane type-1" evidence="6">
    <location>
        <begin position="521"/>
        <end position="830"/>
    </location>
</feature>
<gene>
    <name evidence="7" type="ORF">DSM3645_15595</name>
</gene>
<dbReference type="PANTHER" id="PTHR43470">
    <property type="entry name" value="PHOSPHATE TRANSPORT SYSTEM PERMEASE PROTEIN PSTA-RELATED"/>
    <property type="match status" value="1"/>
</dbReference>
<dbReference type="Gene3D" id="1.10.3720.10">
    <property type="entry name" value="MetI-like"/>
    <property type="match status" value="1"/>
</dbReference>
<dbReference type="InterPro" id="IPR000515">
    <property type="entry name" value="MetI-like"/>
</dbReference>
<feature type="transmembrane region" description="Helical" evidence="5">
    <location>
        <begin position="811"/>
        <end position="833"/>
    </location>
</feature>
<dbReference type="InterPro" id="IPR035906">
    <property type="entry name" value="MetI-like_sf"/>
</dbReference>
<feature type="transmembrane region" description="Helical" evidence="5">
    <location>
        <begin position="566"/>
        <end position="587"/>
    </location>
</feature>
<comment type="caution">
    <text evidence="7">The sequence shown here is derived from an EMBL/GenBank/DDBJ whole genome shotgun (WGS) entry which is preliminary data.</text>
</comment>
<dbReference type="GO" id="GO:0005886">
    <property type="term" value="C:plasma membrane"/>
    <property type="evidence" value="ECO:0007669"/>
    <property type="project" value="UniProtKB-SubCell"/>
</dbReference>
<accession>A3ZZ56</accession>
<dbReference type="EMBL" id="AANZ01000023">
    <property type="protein sequence ID" value="EAQ78214.1"/>
    <property type="molecule type" value="Genomic_DNA"/>
</dbReference>
<feature type="transmembrane region" description="Helical" evidence="5">
    <location>
        <begin position="686"/>
        <end position="709"/>
    </location>
</feature>
<evidence type="ECO:0000256" key="1">
    <source>
        <dbReference type="ARBA" id="ARBA00004651"/>
    </source>
</evidence>
<comment type="similarity">
    <text evidence="5">Belongs to the binding-protein-dependent transport system permease family.</text>
</comment>
<dbReference type="PANTHER" id="PTHR43470:SF6">
    <property type="entry name" value="PHOSPHATE TRANSPORT SYSTEM PERMEASE PROTEIN PSTA"/>
    <property type="match status" value="1"/>
</dbReference>
<evidence type="ECO:0000256" key="4">
    <source>
        <dbReference type="ARBA" id="ARBA00023136"/>
    </source>
</evidence>
<keyword evidence="3 5" id="KW-1133">Transmembrane helix</keyword>
<reference evidence="7 8" key="1">
    <citation type="submission" date="2006-02" db="EMBL/GenBank/DDBJ databases">
        <authorList>
            <person name="Amann R."/>
            <person name="Ferriera S."/>
            <person name="Johnson J."/>
            <person name="Kravitz S."/>
            <person name="Halpern A."/>
            <person name="Remington K."/>
            <person name="Beeson K."/>
            <person name="Tran B."/>
            <person name="Rogers Y.-H."/>
            <person name="Friedman R."/>
            <person name="Venter J.C."/>
        </authorList>
    </citation>
    <scope>NUCLEOTIDE SEQUENCE [LARGE SCALE GENOMIC DNA]</scope>
    <source>
        <strain evidence="7 8">DSM 3645</strain>
    </source>
</reference>
<evidence type="ECO:0000256" key="5">
    <source>
        <dbReference type="RuleBase" id="RU363032"/>
    </source>
</evidence>
<keyword evidence="2 5" id="KW-0812">Transmembrane</keyword>
<proteinExistence type="inferred from homology"/>
<feature type="transmembrane region" description="Helical" evidence="5">
    <location>
        <begin position="607"/>
        <end position="630"/>
    </location>
</feature>
<dbReference type="HOGENOM" id="CLU_017122_0_0_0"/>
<keyword evidence="4 5" id="KW-0472">Membrane</keyword>
<dbReference type="AlphaFoldDB" id="A3ZZ56"/>
<dbReference type="Proteomes" id="UP000004358">
    <property type="component" value="Unassembled WGS sequence"/>
</dbReference>
<sequence length="846" mass="93434">MTSPADNDAAAAPREKRGHVSKPGLSLLAQGEPMVWLTGGSLALCLLMIFGLLSLVIYNGMRTFWPGRLYQVETVDGAVYLGEAAGVEKFDLTEQLINSFPPELAKAREISQQKFEAAGSVPFEVERRQYRTGNFDIISNFDREGTHYHTVTEFEMVAPEATLPEWAMVIERLSWGRFYGMPVEFKMSHRRPISAEEEQLSDIVQLLQSNSYRITDADQAAELKEALAPVEAELVKVRAANIDAFIAENKSLTGELRAKLKSGEEEPLADVKSDQQNVVSVVQASVGPEEAWDKFNEFHDEVIDRSARRKEIEEFEVGEVNSQEETARLELRDQEIAHPGVFIVELANELARLQGQVAVLDAVGEKNQAISRQVEKRYGADSPLTKFTQEVTQGLASDLAEQQTQPKKRIAEIKQLVAAMPKSTQTAVESFLRIRQESTERTVKLQDRIRQLNDENARYVLHMQTAQEIDKDIPLSEIVRAFPANRLGIAGKLGVYMSRWGEFLMDDPREANSEGGVFPAIWGTVAMTMIMSILVVPFGVLAALYLREFAKPGPIVSAIRISINNLAGVPSIVFGVFGFAFLIGNVGRYIDGGPKNADLPVMSSGSWYLLLGVLAATACGAFMMSMYAVGNRRQLTGRRNQWLGKFALLLWVAATVAFLVALATTPEFNGFFTSHLPNPVFGKGCLAWASITLALLTLPVVIVATEESLAAVPNSLREGSYGCGASKWQTIWRIVLPHALPGIMTGMILAMARGAGEVAPLMLVGVLKLAPELPVDFSPPFLHFDRSFMHLGFHIYDLGFQSQNSEAAKPMVYTTTLLLIGVIALLNLSAIWLRARLRRRFQPGQF</sequence>
<evidence type="ECO:0000256" key="2">
    <source>
        <dbReference type="ARBA" id="ARBA00022692"/>
    </source>
</evidence>
<dbReference type="PROSITE" id="PS50928">
    <property type="entry name" value="ABC_TM1"/>
    <property type="match status" value="1"/>
</dbReference>
<dbReference type="Pfam" id="PF00528">
    <property type="entry name" value="BPD_transp_1"/>
    <property type="match status" value="1"/>
</dbReference>
<keyword evidence="5" id="KW-0813">Transport</keyword>
<comment type="subcellular location">
    <subcellularLocation>
        <location evidence="1 5">Cell membrane</location>
        <topology evidence="1 5">Multi-pass membrane protein</topology>
    </subcellularLocation>
</comment>
<feature type="transmembrane region" description="Helical" evidence="5">
    <location>
        <begin position="730"/>
        <end position="752"/>
    </location>
</feature>
<dbReference type="eggNOG" id="COG0581">
    <property type="taxonomic scope" value="Bacteria"/>
</dbReference>
<feature type="transmembrane region" description="Helical" evidence="5">
    <location>
        <begin position="521"/>
        <end position="546"/>
    </location>
</feature>
<dbReference type="GO" id="GO:0055085">
    <property type="term" value="P:transmembrane transport"/>
    <property type="evidence" value="ECO:0007669"/>
    <property type="project" value="InterPro"/>
</dbReference>
<protein>
    <submittedName>
        <fullName evidence="7">Phosphate ABC transporter, permease protein</fullName>
    </submittedName>
</protein>
<dbReference type="STRING" id="314230.DSM3645_15595"/>
<organism evidence="7 8">
    <name type="scientific">Blastopirellula marina DSM 3645</name>
    <dbReference type="NCBI Taxonomy" id="314230"/>
    <lineage>
        <taxon>Bacteria</taxon>
        <taxon>Pseudomonadati</taxon>
        <taxon>Planctomycetota</taxon>
        <taxon>Planctomycetia</taxon>
        <taxon>Pirellulales</taxon>
        <taxon>Pirellulaceae</taxon>
        <taxon>Blastopirellula</taxon>
    </lineage>
</organism>
<evidence type="ECO:0000313" key="7">
    <source>
        <dbReference type="EMBL" id="EAQ78214.1"/>
    </source>
</evidence>
<evidence type="ECO:0000259" key="6">
    <source>
        <dbReference type="PROSITE" id="PS50928"/>
    </source>
</evidence>
<feature type="transmembrane region" description="Helical" evidence="5">
    <location>
        <begin position="642"/>
        <end position="666"/>
    </location>
</feature>
<name>A3ZZ56_9BACT</name>
<evidence type="ECO:0000256" key="3">
    <source>
        <dbReference type="ARBA" id="ARBA00022989"/>
    </source>
</evidence>